<accession>A0A0F7F9D7</accession>
<feature type="region of interest" description="Disordered" evidence="1">
    <location>
        <begin position="1"/>
        <end position="23"/>
    </location>
</feature>
<evidence type="ECO:0000256" key="1">
    <source>
        <dbReference type="SAM" id="MobiDB-lite"/>
    </source>
</evidence>
<protein>
    <submittedName>
        <fullName evidence="2">Uncharacterized protein</fullName>
    </submittedName>
</protein>
<reference evidence="2 3" key="1">
    <citation type="submission" date="2015-03" db="EMBL/GenBank/DDBJ databases">
        <authorList>
            <person name="Abdul Halim M."/>
        </authorList>
    </citation>
    <scope>NUCLEOTIDE SEQUENCE [LARGE SCALE GENOMIC DNA]</scope>
    <source>
        <strain evidence="2 3">ATCC 35681</strain>
    </source>
</reference>
<gene>
    <name evidence="2" type="ORF">VK70_08295</name>
</gene>
<dbReference type="HOGENOM" id="CLU_2494938_0_0_9"/>
<evidence type="ECO:0000313" key="3">
    <source>
        <dbReference type="Proteomes" id="UP000034189"/>
    </source>
</evidence>
<dbReference type="Proteomes" id="UP000034189">
    <property type="component" value="Chromosome"/>
</dbReference>
<dbReference type="PATRIC" id="fig|1333534.5.peg.1813"/>
<feature type="compositionally biased region" description="Basic and acidic residues" evidence="1">
    <location>
        <begin position="14"/>
        <end position="23"/>
    </location>
</feature>
<proteinExistence type="predicted"/>
<evidence type="ECO:0000313" key="2">
    <source>
        <dbReference type="EMBL" id="AKG34577.1"/>
    </source>
</evidence>
<reference evidence="2 3" key="2">
    <citation type="journal article" date="2016" name="Genome Announc.">
        <title>Genome Sequence of a Gram-Positive Diazotroph, Paenibacillus durus Type Strain ATCC 35681.</title>
        <authorList>
            <person name="Halim M.A."/>
            <person name="Rahman A.Y."/>
            <person name="Sim K.S."/>
            <person name="Yam H.C."/>
            <person name="Rahim A.A."/>
            <person name="Ghazali A.H."/>
            <person name="Najimudin N."/>
        </authorList>
    </citation>
    <scope>NUCLEOTIDE SEQUENCE [LARGE SCALE GENOMIC DNA]</scope>
    <source>
        <strain evidence="2 3">ATCC 35681</strain>
    </source>
</reference>
<dbReference type="EMBL" id="CP011114">
    <property type="protein sequence ID" value="AKG34577.1"/>
    <property type="molecule type" value="Genomic_DNA"/>
</dbReference>
<dbReference type="AlphaFoldDB" id="A0A0F7F9D7"/>
<organism evidence="2 3">
    <name type="scientific">Paenibacillus durus ATCC 35681</name>
    <dbReference type="NCBI Taxonomy" id="1333534"/>
    <lineage>
        <taxon>Bacteria</taxon>
        <taxon>Bacillati</taxon>
        <taxon>Bacillota</taxon>
        <taxon>Bacilli</taxon>
        <taxon>Bacillales</taxon>
        <taxon>Paenibacillaceae</taxon>
        <taxon>Paenibacillus</taxon>
    </lineage>
</organism>
<sequence>MHERVRRSANNVLDSKKPAVRHHDGSPAYFLSLPIIFIQIRTAGAHLLIEDVLKAPAFFIIDFPLLGDRWMWSEVLLIECHNVMYR</sequence>
<name>A0A0F7F9D7_PAEDU</name>